<dbReference type="Pfam" id="PF13623">
    <property type="entry name" value="SurA_N_2"/>
    <property type="match status" value="1"/>
</dbReference>
<dbReference type="InterPro" id="IPR050245">
    <property type="entry name" value="PrsA_foldase"/>
</dbReference>
<reference evidence="2" key="1">
    <citation type="submission" date="2018-05" db="EMBL/GenBank/DDBJ databases">
        <authorList>
            <person name="Lanie J.A."/>
            <person name="Ng W.-L."/>
            <person name="Kazmierczak K.M."/>
            <person name="Andrzejewski T.M."/>
            <person name="Davidsen T.M."/>
            <person name="Wayne K.J."/>
            <person name="Tettelin H."/>
            <person name="Glass J.I."/>
            <person name="Rusch D."/>
            <person name="Podicherti R."/>
            <person name="Tsui H.-C.T."/>
            <person name="Winkler M.E."/>
        </authorList>
    </citation>
    <scope>NUCLEOTIDE SEQUENCE</scope>
</reference>
<feature type="domain" description="PpiC" evidence="1">
    <location>
        <begin position="267"/>
        <end position="342"/>
    </location>
</feature>
<dbReference type="InterPro" id="IPR046357">
    <property type="entry name" value="PPIase_dom_sf"/>
</dbReference>
<proteinExistence type="predicted"/>
<dbReference type="Pfam" id="PF13616">
    <property type="entry name" value="Rotamase_3"/>
    <property type="match status" value="1"/>
</dbReference>
<organism evidence="2">
    <name type="scientific">marine metagenome</name>
    <dbReference type="NCBI Taxonomy" id="408172"/>
    <lineage>
        <taxon>unclassified sequences</taxon>
        <taxon>metagenomes</taxon>
        <taxon>ecological metagenomes</taxon>
    </lineage>
</organism>
<evidence type="ECO:0000259" key="1">
    <source>
        <dbReference type="PROSITE" id="PS50198"/>
    </source>
</evidence>
<dbReference type="PANTHER" id="PTHR47245">
    <property type="entry name" value="PEPTIDYLPROLYL ISOMERASE"/>
    <property type="match status" value="1"/>
</dbReference>
<feature type="non-terminal residue" evidence="2">
    <location>
        <position position="1"/>
    </location>
</feature>
<dbReference type="InterPro" id="IPR023058">
    <property type="entry name" value="PPIase_PpiC_CS"/>
</dbReference>
<dbReference type="SUPFAM" id="SSF109998">
    <property type="entry name" value="Triger factor/SurA peptide-binding domain-like"/>
    <property type="match status" value="1"/>
</dbReference>
<dbReference type="EMBL" id="UINC01000026">
    <property type="protein sequence ID" value="SUZ47633.1"/>
    <property type="molecule type" value="Genomic_DNA"/>
</dbReference>
<dbReference type="GO" id="GO:0003755">
    <property type="term" value="F:peptidyl-prolyl cis-trans isomerase activity"/>
    <property type="evidence" value="ECO:0007669"/>
    <property type="project" value="InterPro"/>
</dbReference>
<protein>
    <recommendedName>
        <fullName evidence="1">PpiC domain-containing protein</fullName>
    </recommendedName>
</protein>
<evidence type="ECO:0000313" key="2">
    <source>
        <dbReference type="EMBL" id="SUZ47633.1"/>
    </source>
</evidence>
<name>A0A381N1W5_9ZZZZ</name>
<feature type="non-terminal residue" evidence="2">
    <location>
        <position position="602"/>
    </location>
</feature>
<dbReference type="PROSITE" id="PS50198">
    <property type="entry name" value="PPIC_PPIASE_2"/>
    <property type="match status" value="1"/>
</dbReference>
<dbReference type="InterPro" id="IPR027304">
    <property type="entry name" value="Trigger_fact/SurA_dom_sf"/>
</dbReference>
<dbReference type="Gene3D" id="3.10.50.40">
    <property type="match status" value="1"/>
</dbReference>
<dbReference type="PROSITE" id="PS01096">
    <property type="entry name" value="PPIC_PPIASE_1"/>
    <property type="match status" value="1"/>
</dbReference>
<gene>
    <name evidence="2" type="ORF">METZ01_LOCUS487</name>
</gene>
<dbReference type="PANTHER" id="PTHR47245:SF2">
    <property type="entry name" value="PEPTIDYL-PROLYL CIS-TRANS ISOMERASE HP_0175-RELATED"/>
    <property type="match status" value="1"/>
</dbReference>
<dbReference type="SUPFAM" id="SSF54534">
    <property type="entry name" value="FKBP-like"/>
    <property type="match status" value="1"/>
</dbReference>
<sequence length="602" mass="67920">MGLMTTLRTRMTVVLWALLFFFVLSMSIGGLVGGANIIDQIVGRVDPNRVIARINGQDISPDYFNNLVNQQINQARSGGQQINDAMYERARNTAWDNLVQEVLVNSEIERLELAATDEEVLYHLRENPPQFLQSNPTFQTDGKFDPEKYLTALASPQGDEWTPIENWMRTSYIPNFKLTQYLNQNLVVTDHDIREEFIKNNVKYTVDAIHVTFDKAPKEKTEPSEQELIDEYNASLEDFEHDQLRNVSYVTWKKVPSAQDSINNTYLVKDIIERANSGDNFADLAKEYSKDPGSQENGGDLGWFAKGQMVKPFEEAAFKADKGQIIGPVVSRFGSHIISVRDKKTEDGKEKVLASHILLKTEASPTTLSDLRRLATLFSYDAQDSGFTTAAKGHSLSILSQEDLDRSSSRIRGLGSLRSGVRFAFNNPVSSVSDVLENDQNYAVFHVDSMVEAGHRDFADVKNQLINKVKREKQKSISRDMIDELVIDMNASDQSLQTLMEKQKRYDNIKDESKTINEGFTSISRSNFVAGALLNASKNDLIDPIETNRGWALIHVKNISAFDSTEYEVQKDALKNSLVTSKQNQNMQSWMNGLKDNAEIID</sequence>
<dbReference type="Gene3D" id="1.10.4030.10">
    <property type="entry name" value="Porin chaperone SurA, peptide-binding domain"/>
    <property type="match status" value="1"/>
</dbReference>
<accession>A0A381N1W5</accession>
<dbReference type="AlphaFoldDB" id="A0A381N1W5"/>
<dbReference type="InterPro" id="IPR000297">
    <property type="entry name" value="PPIase_PpiC"/>
</dbReference>